<proteinExistence type="predicted"/>
<reference evidence="1" key="1">
    <citation type="journal article" date="2013" name="Environ. Microbiol.">
        <title>Seasonally variable intestinal metagenomes of the red palm weevil (Rhynchophorus ferrugineus).</title>
        <authorList>
            <person name="Jia S."/>
            <person name="Zhang X."/>
            <person name="Zhang G."/>
            <person name="Yin A."/>
            <person name="Zhang S."/>
            <person name="Li F."/>
            <person name="Wang L."/>
            <person name="Zhao D."/>
            <person name="Yun Q."/>
            <person name="Tala"/>
            <person name="Wang J."/>
            <person name="Sun G."/>
            <person name="Baabdullah M."/>
            <person name="Yu X."/>
            <person name="Hu S."/>
            <person name="Al-Mssallem I.S."/>
            <person name="Yu J."/>
        </authorList>
    </citation>
    <scope>NUCLEOTIDE SEQUENCE</scope>
</reference>
<dbReference type="AlphaFoldDB" id="A0A060CI01"/>
<name>A0A060CI01_9BACT</name>
<organism evidence="1">
    <name type="scientific">uncultured Parabacteroides sp</name>
    <dbReference type="NCBI Taxonomy" id="512312"/>
    <lineage>
        <taxon>Bacteria</taxon>
        <taxon>Pseudomonadati</taxon>
        <taxon>Bacteroidota</taxon>
        <taxon>Bacteroidia</taxon>
        <taxon>Bacteroidales</taxon>
        <taxon>Tannerellaceae</taxon>
        <taxon>Parabacteroides</taxon>
        <taxon>environmental samples</taxon>
    </lineage>
</organism>
<protein>
    <submittedName>
        <fullName evidence="1">CAZy families GH78 protein</fullName>
    </submittedName>
</protein>
<feature type="non-terminal residue" evidence="1">
    <location>
        <position position="1"/>
    </location>
</feature>
<evidence type="ECO:0000313" key="1">
    <source>
        <dbReference type="EMBL" id="AIA92675.1"/>
    </source>
</evidence>
<dbReference type="EMBL" id="KF125348">
    <property type="protein sequence ID" value="AIA92675.1"/>
    <property type="molecule type" value="Genomic_DNA"/>
</dbReference>
<sequence length="42" mass="5004">YPFKNETEFSAPGHEYLNKMLEMGWRTARLCDQRNIYGLPLL</sequence>
<accession>A0A060CI01</accession>